<dbReference type="InterPro" id="IPR036514">
    <property type="entry name" value="SGNH_hydro_sf"/>
</dbReference>
<organism evidence="2 3">
    <name type="scientific">Natronoglomus mannanivorans</name>
    <dbReference type="NCBI Taxonomy" id="2979990"/>
    <lineage>
        <taxon>Archaea</taxon>
        <taxon>Methanobacteriati</taxon>
        <taxon>Methanobacteriota</taxon>
        <taxon>Stenosarchaea group</taxon>
        <taxon>Halobacteria</taxon>
        <taxon>Halobacteriales</taxon>
        <taxon>Natrialbaceae</taxon>
        <taxon>Natronoglomus</taxon>
    </lineage>
</organism>
<comment type="caution">
    <text evidence="2">The sequence shown here is derived from an EMBL/GenBank/DDBJ whole genome shotgun (WGS) entry which is preliminary data.</text>
</comment>
<dbReference type="Proteomes" id="UP001321018">
    <property type="component" value="Unassembled WGS sequence"/>
</dbReference>
<name>A0AAP2Z157_9EURY</name>
<accession>A0AAP2Z157</accession>
<dbReference type="RefSeq" id="WP_338004398.1">
    <property type="nucleotide sequence ID" value="NZ_JAOPKA010000009.1"/>
</dbReference>
<protein>
    <submittedName>
        <fullName evidence="2">GDSL-type esterase/lipase family protein</fullName>
    </submittedName>
</protein>
<dbReference type="EMBL" id="JAOPKA010000009">
    <property type="protein sequence ID" value="MCU4742573.1"/>
    <property type="molecule type" value="Genomic_DNA"/>
</dbReference>
<dbReference type="Pfam" id="PF14606">
    <property type="entry name" value="Lipase_GDSL_3"/>
    <property type="match status" value="1"/>
</dbReference>
<dbReference type="AlphaFoldDB" id="A0AAP2Z157"/>
<gene>
    <name evidence="2" type="ORF">OB960_14335</name>
</gene>
<reference evidence="2" key="1">
    <citation type="submission" date="2022-09" db="EMBL/GenBank/DDBJ databases">
        <title>Enrichment on poylsaccharides allowed isolation of novel metabolic and taxonomic groups of Haloarchaea.</title>
        <authorList>
            <person name="Sorokin D.Y."/>
            <person name="Elcheninov A.G."/>
            <person name="Khizhniak T.V."/>
            <person name="Kolganova T.V."/>
            <person name="Kublanov I.V."/>
        </authorList>
    </citation>
    <scope>NUCLEOTIDE SEQUENCE</scope>
    <source>
        <strain evidence="2">AArc-xg1-1</strain>
    </source>
</reference>
<sequence>MHHDGLEFHNVGELRAEDEYDGALIQRVPETVRTGLNEGAQRRMRHPAGVELRFVPEGEGTVELTLSTVPDNGVDEGVVRIFWGPFQGRRDFVPDDPEDVSSLSGVGSRGRREEYLVGEEPVTLELSVPERLTEIEPAVADDLAFHPQVCRVQLPGEHRGGFVQYHEIEGDVRPPRNDELPDRRYLAYGTSITEGESPLAEHLTYASQTARRLDADLLNLGSCGTAYCDPAMAEHIAGEEWDVATLALSVNMVGTFSLEEFRSRAAAMVETVAEAHPDDPIACITLYTHASDVCGDEDAADRAEAFRGALREIVADSPHENVHLLEGTDMLPSIAGLTPDLVHPGDDAMITMGENLARELEALLSE</sequence>
<proteinExistence type="predicted"/>
<dbReference type="SUPFAM" id="SSF52266">
    <property type="entry name" value="SGNH hydrolase"/>
    <property type="match status" value="1"/>
</dbReference>
<evidence type="ECO:0000313" key="2">
    <source>
        <dbReference type="EMBL" id="MCU4742573.1"/>
    </source>
</evidence>
<evidence type="ECO:0000313" key="3">
    <source>
        <dbReference type="Proteomes" id="UP001321018"/>
    </source>
</evidence>
<dbReference type="InterPro" id="IPR013830">
    <property type="entry name" value="SGNH_hydro"/>
</dbReference>
<dbReference type="Gene3D" id="3.40.50.1110">
    <property type="entry name" value="SGNH hydrolase"/>
    <property type="match status" value="1"/>
</dbReference>
<feature type="domain" description="SGNH hydrolase-type esterase" evidence="1">
    <location>
        <begin position="186"/>
        <end position="357"/>
    </location>
</feature>
<evidence type="ECO:0000259" key="1">
    <source>
        <dbReference type="Pfam" id="PF14606"/>
    </source>
</evidence>